<organism evidence="3">
    <name type="scientific">marine sediment metagenome</name>
    <dbReference type="NCBI Taxonomy" id="412755"/>
    <lineage>
        <taxon>unclassified sequences</taxon>
        <taxon>metagenomes</taxon>
        <taxon>ecological metagenomes</taxon>
    </lineage>
</organism>
<evidence type="ECO:0000256" key="1">
    <source>
        <dbReference type="SAM" id="MobiDB-lite"/>
    </source>
</evidence>
<dbReference type="Pfam" id="PF05036">
    <property type="entry name" value="SPOR"/>
    <property type="match status" value="1"/>
</dbReference>
<evidence type="ECO:0000313" key="3">
    <source>
        <dbReference type="EMBL" id="KKM79005.1"/>
    </source>
</evidence>
<feature type="domain" description="SPOR" evidence="2">
    <location>
        <begin position="130"/>
        <end position="219"/>
    </location>
</feature>
<name>A0A0F9MQJ3_9ZZZZ</name>
<reference evidence="3" key="1">
    <citation type="journal article" date="2015" name="Nature">
        <title>Complex archaea that bridge the gap between prokaryotes and eukaryotes.</title>
        <authorList>
            <person name="Spang A."/>
            <person name="Saw J.H."/>
            <person name="Jorgensen S.L."/>
            <person name="Zaremba-Niedzwiedzka K."/>
            <person name="Martijn J."/>
            <person name="Lind A.E."/>
            <person name="van Eijk R."/>
            <person name="Schleper C."/>
            <person name="Guy L."/>
            <person name="Ettema T.J."/>
        </authorList>
    </citation>
    <scope>NUCLEOTIDE SEQUENCE</scope>
</reference>
<dbReference type="SUPFAM" id="SSF110997">
    <property type="entry name" value="Sporulation related repeat"/>
    <property type="match status" value="1"/>
</dbReference>
<dbReference type="GO" id="GO:0042834">
    <property type="term" value="F:peptidoglycan binding"/>
    <property type="evidence" value="ECO:0007669"/>
    <property type="project" value="InterPro"/>
</dbReference>
<dbReference type="InterPro" id="IPR036680">
    <property type="entry name" value="SPOR-like_sf"/>
</dbReference>
<feature type="compositionally biased region" description="Polar residues" evidence="1">
    <location>
        <begin position="90"/>
        <end position="107"/>
    </location>
</feature>
<sequence>MPLSIFGLSIILLTGCNTTTQKTIENKPQITTSNEVSITAQEVKMLRESSQQWQQSKAGIERLLVIEQDLNLLIKQLTAVAKEQKKERSYNAQKNQNENPAYTTTNNKKPKFNETVPTDKSAFETHNPSSEELPLYALQVASVSDRSRLIKSYNELKVGNEEMFNGEVAANFETVKINDVTYYRLKLGAFANQNNAKSACNKLKQKSISCIVSHYTQQPIK</sequence>
<gene>
    <name evidence="3" type="ORF">LCGC14_1354290</name>
</gene>
<dbReference type="Gene3D" id="3.30.70.1070">
    <property type="entry name" value="Sporulation related repeat"/>
    <property type="match status" value="1"/>
</dbReference>
<proteinExistence type="predicted"/>
<evidence type="ECO:0000259" key="2">
    <source>
        <dbReference type="PROSITE" id="PS51724"/>
    </source>
</evidence>
<protein>
    <recommendedName>
        <fullName evidence="2">SPOR domain-containing protein</fullName>
    </recommendedName>
</protein>
<dbReference type="EMBL" id="LAZR01008399">
    <property type="protein sequence ID" value="KKM79005.1"/>
    <property type="molecule type" value="Genomic_DNA"/>
</dbReference>
<dbReference type="InterPro" id="IPR007730">
    <property type="entry name" value="SPOR-like_dom"/>
</dbReference>
<feature type="region of interest" description="Disordered" evidence="1">
    <location>
        <begin position="85"/>
        <end position="113"/>
    </location>
</feature>
<comment type="caution">
    <text evidence="3">The sequence shown here is derived from an EMBL/GenBank/DDBJ whole genome shotgun (WGS) entry which is preliminary data.</text>
</comment>
<dbReference type="AlphaFoldDB" id="A0A0F9MQJ3"/>
<dbReference type="PROSITE" id="PS51724">
    <property type="entry name" value="SPOR"/>
    <property type="match status" value="1"/>
</dbReference>
<accession>A0A0F9MQJ3</accession>